<dbReference type="AlphaFoldDB" id="A0A4R5LWQ5"/>
<comment type="caution">
    <text evidence="3">The sequence shown here is derived from an EMBL/GenBank/DDBJ whole genome shotgun (WGS) entry which is preliminary data.</text>
</comment>
<dbReference type="PANTHER" id="PTHR38110:SF1">
    <property type="entry name" value="THIOESTERASE DOMAIN-CONTAINING PROTEIN"/>
    <property type="match status" value="1"/>
</dbReference>
<keyword evidence="4" id="KW-1185">Reference proteome</keyword>
<feature type="domain" description="Acyl-CoA thioesterase-like C-terminal" evidence="2">
    <location>
        <begin position="123"/>
        <end position="259"/>
    </location>
</feature>
<evidence type="ECO:0000259" key="1">
    <source>
        <dbReference type="Pfam" id="PF13622"/>
    </source>
</evidence>
<proteinExistence type="predicted"/>
<reference evidence="3 4" key="1">
    <citation type="submission" date="2019-03" db="EMBL/GenBank/DDBJ databases">
        <title>Seongchinamella monodicae gen. nov., sp. nov., a novel member of the Gammaproteobacteria isolated from a tidal mudflat of beach.</title>
        <authorList>
            <person name="Yang H.G."/>
            <person name="Kang J.W."/>
            <person name="Lee S.D."/>
        </authorList>
    </citation>
    <scope>NUCLEOTIDE SEQUENCE [LARGE SCALE GENOMIC DNA]</scope>
    <source>
        <strain evidence="3 4">GH4-78</strain>
    </source>
</reference>
<protein>
    <submittedName>
        <fullName evidence="3">Thioesterase family protein</fullName>
    </submittedName>
</protein>
<dbReference type="Pfam" id="PF13622">
    <property type="entry name" value="4HBT_3"/>
    <property type="match status" value="1"/>
</dbReference>
<evidence type="ECO:0000313" key="4">
    <source>
        <dbReference type="Proteomes" id="UP000295554"/>
    </source>
</evidence>
<gene>
    <name evidence="3" type="ORF">E2F43_06740</name>
</gene>
<name>A0A4R5LWQ5_9GAMM</name>
<dbReference type="InterPro" id="IPR049449">
    <property type="entry name" value="TesB_ACOT8-like_N"/>
</dbReference>
<dbReference type="InterPro" id="IPR049450">
    <property type="entry name" value="ACOT8-like_C"/>
</dbReference>
<sequence>MSFSSATAVQAAGDHYEATIVPGWDILGNANGGYLMALGARAMAVASRPHPVSLTAHFLSPGKAGPISIHPHVLKAGRSFDTLRATVKSGDNNLIELLGAFTELETVDGVVRVDAEPPALPDPEDCARVVPNEAGFPPPLMGRVDMRLHPEDALVFRGQPSGQPLVRGWIRLAEEEPVDAFGLMLVADAFPPTVFNADLPINWVPTLEMTTQIRGIPAPGWLRCKFSTRFMTGGVLEEDGEIWDSSGRLVALSRQLALMPRG</sequence>
<evidence type="ECO:0000259" key="2">
    <source>
        <dbReference type="Pfam" id="PF20789"/>
    </source>
</evidence>
<dbReference type="Proteomes" id="UP000295554">
    <property type="component" value="Unassembled WGS sequence"/>
</dbReference>
<feature type="domain" description="Acyl-CoA thioesterase-like N-terminal HotDog" evidence="1">
    <location>
        <begin position="22"/>
        <end position="95"/>
    </location>
</feature>
<dbReference type="RefSeq" id="WP_133210838.1">
    <property type="nucleotide sequence ID" value="NZ_SMSE01000001.1"/>
</dbReference>
<dbReference type="Pfam" id="PF20789">
    <property type="entry name" value="4HBT_3C"/>
    <property type="match status" value="1"/>
</dbReference>
<dbReference type="InterPro" id="IPR042171">
    <property type="entry name" value="Acyl-CoA_hotdog"/>
</dbReference>
<dbReference type="Gene3D" id="2.40.160.210">
    <property type="entry name" value="Acyl-CoA thioesterase, double hotdog domain"/>
    <property type="match status" value="1"/>
</dbReference>
<dbReference type="InterPro" id="IPR052389">
    <property type="entry name" value="Sec_Metab_Biosynth-Assoc"/>
</dbReference>
<evidence type="ECO:0000313" key="3">
    <source>
        <dbReference type="EMBL" id="TDG15916.1"/>
    </source>
</evidence>
<dbReference type="InterPro" id="IPR029069">
    <property type="entry name" value="HotDog_dom_sf"/>
</dbReference>
<dbReference type="OrthoDB" id="7059210at2"/>
<accession>A0A4R5LWQ5</accession>
<organism evidence="3 4">
    <name type="scientific">Seongchinamella unica</name>
    <dbReference type="NCBI Taxonomy" id="2547392"/>
    <lineage>
        <taxon>Bacteria</taxon>
        <taxon>Pseudomonadati</taxon>
        <taxon>Pseudomonadota</taxon>
        <taxon>Gammaproteobacteria</taxon>
        <taxon>Cellvibrionales</taxon>
        <taxon>Halieaceae</taxon>
        <taxon>Seongchinamella</taxon>
    </lineage>
</organism>
<dbReference type="PANTHER" id="PTHR38110">
    <property type="entry name" value="CHROMOSOME 23, WHOLE GENOME SHOTGUN SEQUENCE"/>
    <property type="match status" value="1"/>
</dbReference>
<dbReference type="SUPFAM" id="SSF54637">
    <property type="entry name" value="Thioesterase/thiol ester dehydrase-isomerase"/>
    <property type="match status" value="2"/>
</dbReference>
<dbReference type="EMBL" id="SMSE01000001">
    <property type="protein sequence ID" value="TDG15916.1"/>
    <property type="molecule type" value="Genomic_DNA"/>
</dbReference>